<dbReference type="Gene3D" id="3.90.640.10">
    <property type="entry name" value="Actin, Chain A, domain 4"/>
    <property type="match status" value="1"/>
</dbReference>
<feature type="region of interest" description="Disordered" evidence="5">
    <location>
        <begin position="459"/>
        <end position="487"/>
    </location>
</feature>
<dbReference type="FunFam" id="3.30.420.40:FF:000232">
    <property type="entry name" value="Actin-related protein 8"/>
    <property type="match status" value="1"/>
</dbReference>
<comment type="similarity">
    <text evidence="2">Belongs to the PAF1 family.</text>
</comment>
<dbReference type="PANTHER" id="PTHR23188:SF12">
    <property type="entry name" value="RNA POLYMERASE II-ASSOCIATED FACTOR 1 HOMOLOG"/>
    <property type="match status" value="1"/>
</dbReference>
<dbReference type="GO" id="GO:0000993">
    <property type="term" value="F:RNA polymerase II complex binding"/>
    <property type="evidence" value="ECO:0007669"/>
    <property type="project" value="TreeGrafter"/>
</dbReference>
<feature type="region of interest" description="Disordered" evidence="5">
    <location>
        <begin position="500"/>
        <end position="562"/>
    </location>
</feature>
<feature type="region of interest" description="Disordered" evidence="5">
    <location>
        <begin position="1121"/>
        <end position="1169"/>
    </location>
</feature>
<dbReference type="STRING" id="236234.A0A1J9S6L0"/>
<evidence type="ECO:0000256" key="3">
    <source>
        <dbReference type="ARBA" id="ARBA00023242"/>
    </source>
</evidence>
<dbReference type="Proteomes" id="UP000183809">
    <property type="component" value="Unassembled WGS sequence"/>
</dbReference>
<dbReference type="GO" id="GO:0003682">
    <property type="term" value="F:chromatin binding"/>
    <property type="evidence" value="ECO:0007669"/>
    <property type="project" value="TreeGrafter"/>
</dbReference>
<sequence>MNGSTTQGASQQRREAVEYLKRDDQFLAYRTQQEEATNRMVQQARDKDRALAQGVDVNEEEESGATTATQEAFGSKIVVIHAGSQNLRIGLASDALPKTVPMVLARKWPENEAEEDGGEPLPKRLKIDGEMPEDPDMWFGEDFSSQYNSMSNDLKQRMRANKRRVLPNSKELVVNYNKRTPPEVISEHNDPHRVEWTEIGSEAPDYIMGQAALRIPENSVPRYKLFWPIRHGWFNEQDYKTKQTLYSDISLIIEHAIVSELGLKHKKDWPQYGCVCVIPDLFERNYVTQMLDILLRGLGFGRVCFQQESLSATFGAGYSSSCIVDVGAQKTSICCVEEGMCIEDSRVNVKYGGTDVTESFMRMMLHDHFPYSDINLKRRYDWLLAEELKQKFCTMNEADISVQLYDFHLRAFEEDTRKYFFKCYDETMLAPMGYFHPTIFDHSEKLKARRKLIDRSYDLYDGSPNDPQSAAQSSIVESAAPPQPAAAYNAVPEAKPLPTMVAQTPSKSNPVGLAGRLNEQEGTPHSSVAGSPVPDGANTPQPPQDTPAAGTAPGEGGSFGATSSIFFDPTLEKIKQAEERDRVLPMAGLDTAIMTSIQHGARGDDRKARDFYGGIMVIGGGSKVTGFMPFLEDRLRSLLPGLGKDILIGAPPRDLDPQVLVWKGGSVFGKLSSSGNDSWISQKEAHGLVSQRNDAPHLADFCSTPIIPPQPTRPPLQPHTMSGGRVYHQDYIARIRYSNALPPPPNPPKLLEIPNTGLASGQYTSAGFASRLAREQPLNVEADAELGMPIDLVGLPGVFEGDDSVLLASDEPVSIHPHDRALLRPLSTLGKPSSLAGGVSFLRRTEYMTAAGGGGHSGLRDPGKRLAPKRRKQTDAEKNEPINILRSILKGFDIAYPQDAYKGPDTVQNLRGEEITAEERRAWDHPKHPLNPTAKLVDSYPVLPDLEAITETGGYIVAKFQTNPIANQGASYDERVDASLLRVLEPTAEQEEAYRARLAEHEETGAKGPPPQPHYDYEFFLPASADAARGLKRKFSTTDPDRDDEALYDADKAEASGRRCFRFDRIRCYETYQQTGNPLEPYDETLALALHDPEPEGAGRLQKGAYYYPIVQRTFIRPKRKAQRAGMPEEEENRVDVLEIEVRDPDEREVADRQGFREKLEGEGELAET</sequence>
<dbReference type="InterPro" id="IPR004000">
    <property type="entry name" value="Actin"/>
</dbReference>
<reference evidence="6 7" key="1">
    <citation type="submission" date="2016-10" db="EMBL/GenBank/DDBJ databases">
        <title>Proteomics and genomics reveal pathogen-plant mechanisms compatible with a hemibiotrophic lifestyle of Diplodia corticola.</title>
        <authorList>
            <person name="Fernandes I."/>
            <person name="De Jonge R."/>
            <person name="Van De Peer Y."/>
            <person name="Devreese B."/>
            <person name="Alves A."/>
            <person name="Esteves A.C."/>
        </authorList>
    </citation>
    <scope>NUCLEOTIDE SEQUENCE [LARGE SCALE GENOMIC DNA]</scope>
    <source>
        <strain evidence="6 7">CBS 112549</strain>
    </source>
</reference>
<dbReference type="SUPFAM" id="SSF53067">
    <property type="entry name" value="Actin-like ATPase domain"/>
    <property type="match status" value="2"/>
</dbReference>
<evidence type="ECO:0000313" key="7">
    <source>
        <dbReference type="Proteomes" id="UP000183809"/>
    </source>
</evidence>
<comment type="subcellular location">
    <subcellularLocation>
        <location evidence="1">Nucleus</location>
    </subcellularLocation>
</comment>
<dbReference type="Gene3D" id="3.30.420.580">
    <property type="match status" value="1"/>
</dbReference>
<dbReference type="Gene3D" id="3.30.420.40">
    <property type="match status" value="2"/>
</dbReference>
<dbReference type="OrthoDB" id="5572108at2759"/>
<dbReference type="SMART" id="SM00268">
    <property type="entry name" value="ACTIN"/>
    <property type="match status" value="1"/>
</dbReference>
<keyword evidence="7" id="KW-1185">Reference proteome</keyword>
<evidence type="ECO:0000313" key="6">
    <source>
        <dbReference type="EMBL" id="OJD40579.1"/>
    </source>
</evidence>
<protein>
    <submittedName>
        <fullName evidence="6">Chromatin remodeling complex subunit</fullName>
    </submittedName>
</protein>
<dbReference type="PANTHER" id="PTHR23188">
    <property type="entry name" value="RNA POLYMERASE II-ASSOCIATED FACTOR 1 HOMOLOG"/>
    <property type="match status" value="1"/>
</dbReference>
<proteinExistence type="inferred from homology"/>
<feature type="compositionally biased region" description="Basic and acidic residues" evidence="5">
    <location>
        <begin position="1134"/>
        <end position="1162"/>
    </location>
</feature>
<dbReference type="GeneID" id="31010324"/>
<evidence type="ECO:0000256" key="2">
    <source>
        <dbReference type="ARBA" id="ARBA00007560"/>
    </source>
</evidence>
<dbReference type="AlphaFoldDB" id="A0A1J9S6L0"/>
<dbReference type="CDD" id="cd10206">
    <property type="entry name" value="ASKHA_NBD_Arp8-like"/>
    <property type="match status" value="1"/>
</dbReference>
<comment type="similarity">
    <text evidence="4">Belongs to the actin family.</text>
</comment>
<dbReference type="Pfam" id="PF03985">
    <property type="entry name" value="Paf1"/>
    <property type="match status" value="1"/>
</dbReference>
<organism evidence="6 7">
    <name type="scientific">Diplodia corticola</name>
    <dbReference type="NCBI Taxonomy" id="236234"/>
    <lineage>
        <taxon>Eukaryota</taxon>
        <taxon>Fungi</taxon>
        <taxon>Dikarya</taxon>
        <taxon>Ascomycota</taxon>
        <taxon>Pezizomycotina</taxon>
        <taxon>Dothideomycetes</taxon>
        <taxon>Dothideomycetes incertae sedis</taxon>
        <taxon>Botryosphaeriales</taxon>
        <taxon>Botryosphaeriaceae</taxon>
        <taxon>Diplodia</taxon>
    </lineage>
</organism>
<evidence type="ECO:0000256" key="5">
    <source>
        <dbReference type="SAM" id="MobiDB-lite"/>
    </source>
</evidence>
<comment type="caution">
    <text evidence="6">The sequence shown here is derived from an EMBL/GenBank/DDBJ whole genome shotgun (WGS) entry which is preliminary data.</text>
</comment>
<dbReference type="Pfam" id="PF00022">
    <property type="entry name" value="Actin"/>
    <property type="match status" value="1"/>
</dbReference>
<dbReference type="InterPro" id="IPR043129">
    <property type="entry name" value="ATPase_NBD"/>
</dbReference>
<dbReference type="GO" id="GO:0016593">
    <property type="term" value="C:Cdc73/Paf1 complex"/>
    <property type="evidence" value="ECO:0007669"/>
    <property type="project" value="InterPro"/>
</dbReference>
<gene>
    <name evidence="6" type="ORF">BKCO1_1000645</name>
</gene>
<evidence type="ECO:0000256" key="4">
    <source>
        <dbReference type="RuleBase" id="RU000487"/>
    </source>
</evidence>
<evidence type="ECO:0000256" key="1">
    <source>
        <dbReference type="ARBA" id="ARBA00004123"/>
    </source>
</evidence>
<dbReference type="RefSeq" id="XP_020135422.1">
    <property type="nucleotide sequence ID" value="XM_020270065.1"/>
</dbReference>
<accession>A0A1J9S6L0</accession>
<feature type="compositionally biased region" description="Polar residues" evidence="5">
    <location>
        <begin position="520"/>
        <end position="529"/>
    </location>
</feature>
<feature type="region of interest" description="Disordered" evidence="5">
    <location>
        <begin position="850"/>
        <end position="879"/>
    </location>
</feature>
<keyword evidence="3" id="KW-0539">Nucleus</keyword>
<dbReference type="InterPro" id="IPR007133">
    <property type="entry name" value="RNA_pol_II-assoc_Paf1"/>
</dbReference>
<name>A0A1J9S6L0_9PEZI</name>
<dbReference type="EMBL" id="MNUE01000001">
    <property type="protein sequence ID" value="OJD40579.1"/>
    <property type="molecule type" value="Genomic_DNA"/>
</dbReference>
<feature type="compositionally biased region" description="Polar residues" evidence="5">
    <location>
        <begin position="465"/>
        <end position="476"/>
    </location>
</feature>
<dbReference type="GO" id="GO:0006368">
    <property type="term" value="P:transcription elongation by RNA polymerase II"/>
    <property type="evidence" value="ECO:0007669"/>
    <property type="project" value="InterPro"/>
</dbReference>